<evidence type="ECO:0008006" key="2">
    <source>
        <dbReference type="Google" id="ProtNLM"/>
    </source>
</evidence>
<name>A0A653AGG0_9BACT</name>
<organism evidence="1">
    <name type="scientific">uncultured Paludibacter sp</name>
    <dbReference type="NCBI Taxonomy" id="497635"/>
    <lineage>
        <taxon>Bacteria</taxon>
        <taxon>Pseudomonadati</taxon>
        <taxon>Bacteroidota</taxon>
        <taxon>Bacteroidia</taxon>
        <taxon>Bacteroidales</taxon>
        <taxon>Paludibacteraceae</taxon>
        <taxon>Paludibacter</taxon>
        <taxon>environmental samples</taxon>
    </lineage>
</organism>
<gene>
    <name evidence="1" type="ORF">TRIP_D410037</name>
</gene>
<dbReference type="AlphaFoldDB" id="A0A653AGG0"/>
<sequence length="87" mass="10115">MEDKLTILKFYQTIVEAEVDMDVLRNNDIDCSLDTDDTIVIYPFFDENEKGIKLYVFEKDVERATQLIEEFHAATDNVSVDADIDDF</sequence>
<dbReference type="EMBL" id="UPXZ01000036">
    <property type="protein sequence ID" value="VBB46774.1"/>
    <property type="molecule type" value="Genomic_DNA"/>
</dbReference>
<reference evidence="1" key="1">
    <citation type="submission" date="2018-07" db="EMBL/GenBank/DDBJ databases">
        <authorList>
            <consortium name="Genoscope - CEA"/>
            <person name="William W."/>
        </authorList>
    </citation>
    <scope>NUCLEOTIDE SEQUENCE</scope>
    <source>
        <strain evidence="1">IK1</strain>
    </source>
</reference>
<accession>A0A653AGG0</accession>
<protein>
    <recommendedName>
        <fullName evidence="2">DUF2007 domain-containing protein</fullName>
    </recommendedName>
</protein>
<proteinExistence type="predicted"/>
<evidence type="ECO:0000313" key="1">
    <source>
        <dbReference type="EMBL" id="VBB46774.1"/>
    </source>
</evidence>